<protein>
    <recommendedName>
        <fullName evidence="6">Butyrophilin subfamily 3 member A2-like Ig-C domain-containing protein</fullName>
    </recommendedName>
</protein>
<evidence type="ECO:0000259" key="6">
    <source>
        <dbReference type="Pfam" id="PF22705"/>
    </source>
</evidence>
<accession>A0A5C6MEC7</accession>
<comment type="subcellular location">
    <subcellularLocation>
        <location evidence="1">Membrane</location>
    </subcellularLocation>
</comment>
<organism evidence="7 8">
    <name type="scientific">Takifugu flavidus</name>
    <name type="common">sansaifugu</name>
    <dbReference type="NCBI Taxonomy" id="433684"/>
    <lineage>
        <taxon>Eukaryota</taxon>
        <taxon>Metazoa</taxon>
        <taxon>Chordata</taxon>
        <taxon>Craniata</taxon>
        <taxon>Vertebrata</taxon>
        <taxon>Euteleostomi</taxon>
        <taxon>Actinopterygii</taxon>
        <taxon>Neopterygii</taxon>
        <taxon>Teleostei</taxon>
        <taxon>Neoteleostei</taxon>
        <taxon>Acanthomorphata</taxon>
        <taxon>Eupercaria</taxon>
        <taxon>Tetraodontiformes</taxon>
        <taxon>Tetradontoidea</taxon>
        <taxon>Tetraodontidae</taxon>
        <taxon>Takifugu</taxon>
    </lineage>
</organism>
<dbReference type="Pfam" id="PF22705">
    <property type="entry name" value="C2-set_3"/>
    <property type="match status" value="1"/>
</dbReference>
<keyword evidence="8" id="KW-1185">Reference proteome</keyword>
<feature type="compositionally biased region" description="Polar residues" evidence="4">
    <location>
        <begin position="246"/>
        <end position="259"/>
    </location>
</feature>
<dbReference type="AlphaFoldDB" id="A0A5C6MEC7"/>
<dbReference type="Proteomes" id="UP000324091">
    <property type="component" value="Unassembled WGS sequence"/>
</dbReference>
<dbReference type="InterPro" id="IPR013783">
    <property type="entry name" value="Ig-like_fold"/>
</dbReference>
<name>A0A5C6MEC7_9TELE</name>
<evidence type="ECO:0000256" key="1">
    <source>
        <dbReference type="ARBA" id="ARBA00004370"/>
    </source>
</evidence>
<feature type="transmembrane region" description="Helical" evidence="5">
    <location>
        <begin position="329"/>
        <end position="350"/>
    </location>
</feature>
<dbReference type="EMBL" id="RHFK02000650">
    <property type="protein sequence ID" value="TWW53544.1"/>
    <property type="molecule type" value="Genomic_DNA"/>
</dbReference>
<dbReference type="InterPro" id="IPR053896">
    <property type="entry name" value="BTN3A2-like_Ig-C"/>
</dbReference>
<evidence type="ECO:0000256" key="2">
    <source>
        <dbReference type="ARBA" id="ARBA00023136"/>
    </source>
</evidence>
<keyword evidence="5" id="KW-0812">Transmembrane</keyword>
<evidence type="ECO:0000256" key="5">
    <source>
        <dbReference type="SAM" id="Phobius"/>
    </source>
</evidence>
<keyword evidence="5" id="KW-1133">Transmembrane helix</keyword>
<evidence type="ECO:0000256" key="3">
    <source>
        <dbReference type="ARBA" id="ARBA00023319"/>
    </source>
</evidence>
<comment type="caution">
    <text evidence="7">The sequence shown here is derived from an EMBL/GenBank/DDBJ whole genome shotgun (WGS) entry which is preliminary data.</text>
</comment>
<keyword evidence="3" id="KW-0393">Immunoglobulin domain</keyword>
<keyword evidence="2 5" id="KW-0472">Membrane</keyword>
<dbReference type="GO" id="GO:0016020">
    <property type="term" value="C:membrane"/>
    <property type="evidence" value="ECO:0007669"/>
    <property type="project" value="UniProtKB-SubCell"/>
</dbReference>
<feature type="region of interest" description="Disordered" evidence="4">
    <location>
        <begin position="112"/>
        <end position="131"/>
    </location>
</feature>
<evidence type="ECO:0000313" key="7">
    <source>
        <dbReference type="EMBL" id="TWW53544.1"/>
    </source>
</evidence>
<gene>
    <name evidence="7" type="ORF">D4764_0266280</name>
</gene>
<feature type="region of interest" description="Disordered" evidence="4">
    <location>
        <begin position="243"/>
        <end position="278"/>
    </location>
</feature>
<reference evidence="7 8" key="1">
    <citation type="submission" date="2019-04" db="EMBL/GenBank/DDBJ databases">
        <title>Chromosome genome assembly for Takifugu flavidus.</title>
        <authorList>
            <person name="Xiao S."/>
        </authorList>
    </citation>
    <scope>NUCLEOTIDE SEQUENCE [LARGE SCALE GENOMIC DNA]</scope>
    <source>
        <strain evidence="7">HTHZ2018</strain>
        <tissue evidence="7">Muscle</tissue>
    </source>
</reference>
<dbReference type="Gene3D" id="2.60.40.10">
    <property type="entry name" value="Immunoglobulins"/>
    <property type="match status" value="1"/>
</dbReference>
<evidence type="ECO:0000256" key="4">
    <source>
        <dbReference type="SAM" id="MobiDB-lite"/>
    </source>
</evidence>
<evidence type="ECO:0000313" key="8">
    <source>
        <dbReference type="Proteomes" id="UP000324091"/>
    </source>
</evidence>
<feature type="domain" description="Butyrophilin subfamily 3 member A2-like Ig-C" evidence="6">
    <location>
        <begin position="146"/>
        <end position="217"/>
    </location>
</feature>
<sequence length="406" mass="43705">MGPFMIGSVLLPPAAVVVRIDVGRRRLLTRLSISRLARINIVIRVCSVRIKAVPELEAGEDFRCCVIAPADGCVCACVCVGGVSILQKLSDHLRDSNFRLLSNLAPSPGTWAGARGPCRSPRARHSRSDPEQQQLRLRCEGACPEPLIRIVDGGPDWALLECEVKGAHTRPAVQVQNSSGRVLPAQETKSEERDGLFYVTVRANVSSSGNYSCVVTQEEFCHQINSTTFVSIERDWTHLTGAALPGSSTRSGSMKSLRSVSGPDGPRISTHDEPGGRLELSNDDAVKLQNLVVLMTDDDDDDDDDEETTVVFMVALTWCLHGSTTGRDAAIGALVMLVVLVAIAAVVFYFKFKAVKGELAAASNQSTAVACTPAPEELHHLKNRHLGLIDGSQPLMGCTHLGQSSF</sequence>
<proteinExistence type="predicted"/>